<dbReference type="SUPFAM" id="SSF46785">
    <property type="entry name" value="Winged helix' DNA-binding domain"/>
    <property type="match status" value="1"/>
</dbReference>
<evidence type="ECO:0000259" key="4">
    <source>
        <dbReference type="PROSITE" id="PS50949"/>
    </source>
</evidence>
<keyword evidence="6" id="KW-1185">Reference proteome</keyword>
<sequence>MLDIVRQEGEETVGGAARVFTFFRDRLLSGELKAGDRLLAERELALALGVSRPVLREALRSLAMLGLLDIQHGRGAFVRSADASVLGQALTLCLAPEPNILDDVLQARIAIECQAIRLACDRASERDLQAIASTLDRLVDSLDDPERGGEADYAFHLAIVRAAGSAALMKIYEAISPLLMRSHVERRRDTFREPAITSGLVEAHRQVFLSLAQRDPDAADRRLREHFAIGDDLRRRNLISHYKPQGKKRP</sequence>
<dbReference type="Gene3D" id="1.20.120.530">
    <property type="entry name" value="GntR ligand-binding domain-like"/>
    <property type="match status" value="1"/>
</dbReference>
<dbReference type="InterPro" id="IPR036388">
    <property type="entry name" value="WH-like_DNA-bd_sf"/>
</dbReference>
<evidence type="ECO:0000313" key="6">
    <source>
        <dbReference type="Proteomes" id="UP000190092"/>
    </source>
</evidence>
<accession>A0A1T4P4L6</accession>
<dbReference type="InterPro" id="IPR036390">
    <property type="entry name" value="WH_DNA-bd_sf"/>
</dbReference>
<dbReference type="Gene3D" id="1.10.10.10">
    <property type="entry name" value="Winged helix-like DNA-binding domain superfamily/Winged helix DNA-binding domain"/>
    <property type="match status" value="1"/>
</dbReference>
<dbReference type="InterPro" id="IPR011711">
    <property type="entry name" value="GntR_C"/>
</dbReference>
<dbReference type="RefSeq" id="WP_085934267.1">
    <property type="nucleotide sequence ID" value="NZ_FUWJ01000002.1"/>
</dbReference>
<evidence type="ECO:0000256" key="1">
    <source>
        <dbReference type="ARBA" id="ARBA00023015"/>
    </source>
</evidence>
<dbReference type="EMBL" id="FUWJ01000002">
    <property type="protein sequence ID" value="SJZ86196.1"/>
    <property type="molecule type" value="Genomic_DNA"/>
</dbReference>
<dbReference type="GO" id="GO:0003700">
    <property type="term" value="F:DNA-binding transcription factor activity"/>
    <property type="evidence" value="ECO:0007669"/>
    <property type="project" value="InterPro"/>
</dbReference>
<dbReference type="PRINTS" id="PR00035">
    <property type="entry name" value="HTHGNTR"/>
</dbReference>
<dbReference type="InterPro" id="IPR008920">
    <property type="entry name" value="TF_FadR/GntR_C"/>
</dbReference>
<dbReference type="InterPro" id="IPR000524">
    <property type="entry name" value="Tscrpt_reg_HTH_GntR"/>
</dbReference>
<keyword evidence="1" id="KW-0805">Transcription regulation</keyword>
<dbReference type="SMART" id="SM00345">
    <property type="entry name" value="HTH_GNTR"/>
    <property type="match status" value="1"/>
</dbReference>
<dbReference type="PANTHER" id="PTHR43537">
    <property type="entry name" value="TRANSCRIPTIONAL REGULATOR, GNTR FAMILY"/>
    <property type="match status" value="1"/>
</dbReference>
<proteinExistence type="predicted"/>
<dbReference type="STRING" id="225324.SAMN02745126_02601"/>
<dbReference type="SMART" id="SM00895">
    <property type="entry name" value="FCD"/>
    <property type="match status" value="1"/>
</dbReference>
<dbReference type="GO" id="GO:0003677">
    <property type="term" value="F:DNA binding"/>
    <property type="evidence" value="ECO:0007669"/>
    <property type="project" value="UniProtKB-KW"/>
</dbReference>
<dbReference type="Pfam" id="PF07729">
    <property type="entry name" value="FCD"/>
    <property type="match status" value="1"/>
</dbReference>
<dbReference type="Pfam" id="PF00392">
    <property type="entry name" value="GntR"/>
    <property type="match status" value="1"/>
</dbReference>
<dbReference type="PROSITE" id="PS50949">
    <property type="entry name" value="HTH_GNTR"/>
    <property type="match status" value="1"/>
</dbReference>
<evidence type="ECO:0000256" key="2">
    <source>
        <dbReference type="ARBA" id="ARBA00023125"/>
    </source>
</evidence>
<dbReference type="AlphaFoldDB" id="A0A1T4P4L6"/>
<reference evidence="6" key="1">
    <citation type="submission" date="2017-02" db="EMBL/GenBank/DDBJ databases">
        <authorList>
            <person name="Varghese N."/>
            <person name="Submissions S."/>
        </authorList>
    </citation>
    <scope>NUCLEOTIDE SEQUENCE [LARGE SCALE GENOMIC DNA]</scope>
    <source>
        <strain evidence="6">ATCC 27094</strain>
    </source>
</reference>
<name>A0A1T4P4L6_9HYPH</name>
<evidence type="ECO:0000256" key="3">
    <source>
        <dbReference type="ARBA" id="ARBA00023163"/>
    </source>
</evidence>
<dbReference type="CDD" id="cd07377">
    <property type="entry name" value="WHTH_GntR"/>
    <property type="match status" value="1"/>
</dbReference>
<gene>
    <name evidence="5" type="ORF">SAMN02745126_02601</name>
</gene>
<feature type="domain" description="HTH gntR-type" evidence="4">
    <location>
        <begin position="13"/>
        <end position="81"/>
    </location>
</feature>
<organism evidence="5 6">
    <name type="scientific">Enhydrobacter aerosaccus</name>
    <dbReference type="NCBI Taxonomy" id="225324"/>
    <lineage>
        <taxon>Bacteria</taxon>
        <taxon>Pseudomonadati</taxon>
        <taxon>Pseudomonadota</taxon>
        <taxon>Alphaproteobacteria</taxon>
        <taxon>Hyphomicrobiales</taxon>
        <taxon>Enhydrobacter</taxon>
    </lineage>
</organism>
<protein>
    <submittedName>
        <fullName evidence="5">DNA-binding transcriptional regulator, FadR family</fullName>
    </submittedName>
</protein>
<keyword evidence="2 5" id="KW-0238">DNA-binding</keyword>
<dbReference type="OrthoDB" id="5450856at2"/>
<dbReference type="Proteomes" id="UP000190092">
    <property type="component" value="Unassembled WGS sequence"/>
</dbReference>
<dbReference type="SUPFAM" id="SSF48008">
    <property type="entry name" value="GntR ligand-binding domain-like"/>
    <property type="match status" value="1"/>
</dbReference>
<evidence type="ECO:0000313" key="5">
    <source>
        <dbReference type="EMBL" id="SJZ86196.1"/>
    </source>
</evidence>
<dbReference type="PANTHER" id="PTHR43537:SF5">
    <property type="entry name" value="UXU OPERON TRANSCRIPTIONAL REGULATOR"/>
    <property type="match status" value="1"/>
</dbReference>
<keyword evidence="3" id="KW-0804">Transcription</keyword>